<reference evidence="4" key="1">
    <citation type="submission" date="2023-07" db="EMBL/GenBank/DDBJ databases">
        <title>Genomic Encyclopedia of Type Strains, Phase IV (KMG-IV): sequencing the most valuable type-strain genomes for metagenomic binning, comparative biology and taxonomic classification.</title>
        <authorList>
            <person name="Goeker M."/>
        </authorList>
    </citation>
    <scope>NUCLEOTIDE SEQUENCE</scope>
    <source>
        <strain evidence="4">DSM 21202</strain>
    </source>
</reference>
<accession>A0AAE3VMF3</accession>
<evidence type="ECO:0000256" key="1">
    <source>
        <dbReference type="PIRSR" id="PIRSR000390-1"/>
    </source>
</evidence>
<dbReference type="EMBL" id="JAUSUL010000001">
    <property type="protein sequence ID" value="MDQ0314809.1"/>
    <property type="molecule type" value="Genomic_DNA"/>
</dbReference>
<proteinExistence type="inferred from homology"/>
<dbReference type="InterPro" id="IPR000653">
    <property type="entry name" value="DegT/StrS_aminotransferase"/>
</dbReference>
<sequence length="387" mass="41259">MLRTSEALAAVKETRSVPLFDLKRQQARLRADIDARMARVLDHGQFVLGPEVETLEKDLAAFAGARHCIAVSSGRDALIMALMALGAGPGDAVFVPAFTFSATAGVVSSVGAVPVFVDVDEATYNMVPAAFEQALNETVAGGALRPLAVMPVDLYGLPADYPAISEIAARHGVNVIADAAQSFGGTLGEKSVGALAPMSCTSFYPTKPLGAFGDGGAVFTEDDQLAEAVRQIRTHGRQGDGDEAVRLGMTGRLDTLQAAVLNSKLSVFADELARRREVAKRYDAALQSVVELPARPAGMESAWALYTIRVPNRDQIRERLQADGVGTGLFYRIPLHRHPAFAKYLTGREDLPVSDRLAGEVLSLPMGPDLTDEEVDYVVDRLRAALG</sequence>
<comment type="caution">
    <text evidence="4">The sequence shown here is derived from an EMBL/GenBank/DDBJ whole genome shotgun (WGS) entry which is preliminary data.</text>
</comment>
<dbReference type="AlphaFoldDB" id="A0AAE3VMF3"/>
<dbReference type="CDD" id="cd00616">
    <property type="entry name" value="AHBA_syn"/>
    <property type="match status" value="1"/>
</dbReference>
<evidence type="ECO:0000256" key="3">
    <source>
        <dbReference type="RuleBase" id="RU004508"/>
    </source>
</evidence>
<dbReference type="GO" id="GO:0000271">
    <property type="term" value="P:polysaccharide biosynthetic process"/>
    <property type="evidence" value="ECO:0007669"/>
    <property type="project" value="TreeGrafter"/>
</dbReference>
<protein>
    <submittedName>
        <fullName evidence="4">dTDP-4-amino-4,6-dideoxygalactose transaminase</fullName>
    </submittedName>
</protein>
<evidence type="ECO:0000313" key="4">
    <source>
        <dbReference type="EMBL" id="MDQ0314809.1"/>
    </source>
</evidence>
<dbReference type="PIRSF" id="PIRSF000390">
    <property type="entry name" value="PLP_StrS"/>
    <property type="match status" value="1"/>
</dbReference>
<evidence type="ECO:0000313" key="5">
    <source>
        <dbReference type="Proteomes" id="UP001229244"/>
    </source>
</evidence>
<gene>
    <name evidence="4" type="ORF">J2S73_001246</name>
</gene>
<name>A0AAE3VMF3_9HYPH</name>
<keyword evidence="5" id="KW-1185">Reference proteome</keyword>
<dbReference type="SUPFAM" id="SSF53383">
    <property type="entry name" value="PLP-dependent transferases"/>
    <property type="match status" value="1"/>
</dbReference>
<keyword evidence="2 3" id="KW-0663">Pyridoxal phosphate</keyword>
<feature type="active site" description="Proton acceptor" evidence="1">
    <location>
        <position position="207"/>
    </location>
</feature>
<dbReference type="Gene3D" id="3.40.640.10">
    <property type="entry name" value="Type I PLP-dependent aspartate aminotransferase-like (Major domain)"/>
    <property type="match status" value="1"/>
</dbReference>
<dbReference type="GO" id="GO:0008483">
    <property type="term" value="F:transaminase activity"/>
    <property type="evidence" value="ECO:0007669"/>
    <property type="project" value="TreeGrafter"/>
</dbReference>
<dbReference type="Gene3D" id="3.90.1150.10">
    <property type="entry name" value="Aspartate Aminotransferase, domain 1"/>
    <property type="match status" value="1"/>
</dbReference>
<dbReference type="Proteomes" id="UP001229244">
    <property type="component" value="Unassembled WGS sequence"/>
</dbReference>
<dbReference type="Pfam" id="PF01041">
    <property type="entry name" value="DegT_DnrJ_EryC1"/>
    <property type="match status" value="1"/>
</dbReference>
<comment type="similarity">
    <text evidence="3">Belongs to the DegT/DnrJ/EryC1 family.</text>
</comment>
<dbReference type="PANTHER" id="PTHR30244:SF42">
    <property type="entry name" value="UDP-2-ACETAMIDO-2-DEOXY-3-OXO-D-GLUCURONATE AMINOTRANSFERASE"/>
    <property type="match status" value="1"/>
</dbReference>
<dbReference type="InterPro" id="IPR015421">
    <property type="entry name" value="PyrdxlP-dep_Trfase_major"/>
</dbReference>
<dbReference type="RefSeq" id="WP_306884596.1">
    <property type="nucleotide sequence ID" value="NZ_JAUSUL010000001.1"/>
</dbReference>
<dbReference type="PANTHER" id="PTHR30244">
    <property type="entry name" value="TRANSAMINASE"/>
    <property type="match status" value="1"/>
</dbReference>
<dbReference type="GO" id="GO:0030170">
    <property type="term" value="F:pyridoxal phosphate binding"/>
    <property type="evidence" value="ECO:0007669"/>
    <property type="project" value="TreeGrafter"/>
</dbReference>
<evidence type="ECO:0000256" key="2">
    <source>
        <dbReference type="PIRSR" id="PIRSR000390-2"/>
    </source>
</evidence>
<feature type="modified residue" description="N6-(pyridoxal phosphate)lysine" evidence="2">
    <location>
        <position position="207"/>
    </location>
</feature>
<dbReference type="InterPro" id="IPR015424">
    <property type="entry name" value="PyrdxlP-dep_Trfase"/>
</dbReference>
<organism evidence="4 5">
    <name type="scientific">Amorphus orientalis</name>
    <dbReference type="NCBI Taxonomy" id="649198"/>
    <lineage>
        <taxon>Bacteria</taxon>
        <taxon>Pseudomonadati</taxon>
        <taxon>Pseudomonadota</taxon>
        <taxon>Alphaproteobacteria</taxon>
        <taxon>Hyphomicrobiales</taxon>
        <taxon>Amorphaceae</taxon>
        <taxon>Amorphus</taxon>
    </lineage>
</organism>
<dbReference type="InterPro" id="IPR015422">
    <property type="entry name" value="PyrdxlP-dep_Trfase_small"/>
</dbReference>